<proteinExistence type="predicted"/>
<keyword evidence="1" id="KW-1133">Transmembrane helix</keyword>
<keyword evidence="1" id="KW-0812">Transmembrane</keyword>
<protein>
    <submittedName>
        <fullName evidence="2">Uncharacterized protein</fullName>
    </submittedName>
</protein>
<dbReference type="EMBL" id="SDMP01000018">
    <property type="protein sequence ID" value="RYQ95602.1"/>
    <property type="molecule type" value="Genomic_DNA"/>
</dbReference>
<reference evidence="2 3" key="1">
    <citation type="submission" date="2019-01" db="EMBL/GenBank/DDBJ databases">
        <title>Sequencing of cultivated peanut Arachis hypogaea provides insights into genome evolution and oil improvement.</title>
        <authorList>
            <person name="Chen X."/>
        </authorList>
    </citation>
    <scope>NUCLEOTIDE SEQUENCE [LARGE SCALE GENOMIC DNA]</scope>
    <source>
        <strain evidence="3">cv. Fuhuasheng</strain>
        <tissue evidence="2">Leaves</tissue>
    </source>
</reference>
<gene>
    <name evidence="2" type="ORF">Ahy_B08g090952</name>
</gene>
<keyword evidence="3" id="KW-1185">Reference proteome</keyword>
<dbReference type="Proteomes" id="UP000289738">
    <property type="component" value="Chromosome B08"/>
</dbReference>
<sequence>MLHYTSPKAALLIGHRCHHFVVHVATMPGKSSAPLLSQETHFTFVACYMPLLVTWGLRRRVCDADPFILACNTPHLDEVLGVSILGLQPPLGWTCLHFKGNIKKQRNLTTLHSFITITVTVGFIGPWLPNWSSAPKIIDLP</sequence>
<evidence type="ECO:0000313" key="3">
    <source>
        <dbReference type="Proteomes" id="UP000289738"/>
    </source>
</evidence>
<comment type="caution">
    <text evidence="2">The sequence shown here is derived from an EMBL/GenBank/DDBJ whole genome shotgun (WGS) entry which is preliminary data.</text>
</comment>
<keyword evidence="1" id="KW-0472">Membrane</keyword>
<organism evidence="2 3">
    <name type="scientific">Arachis hypogaea</name>
    <name type="common">Peanut</name>
    <dbReference type="NCBI Taxonomy" id="3818"/>
    <lineage>
        <taxon>Eukaryota</taxon>
        <taxon>Viridiplantae</taxon>
        <taxon>Streptophyta</taxon>
        <taxon>Embryophyta</taxon>
        <taxon>Tracheophyta</taxon>
        <taxon>Spermatophyta</taxon>
        <taxon>Magnoliopsida</taxon>
        <taxon>eudicotyledons</taxon>
        <taxon>Gunneridae</taxon>
        <taxon>Pentapetalae</taxon>
        <taxon>rosids</taxon>
        <taxon>fabids</taxon>
        <taxon>Fabales</taxon>
        <taxon>Fabaceae</taxon>
        <taxon>Papilionoideae</taxon>
        <taxon>50 kb inversion clade</taxon>
        <taxon>dalbergioids sensu lato</taxon>
        <taxon>Dalbergieae</taxon>
        <taxon>Pterocarpus clade</taxon>
        <taxon>Arachis</taxon>
    </lineage>
</organism>
<feature type="transmembrane region" description="Helical" evidence="1">
    <location>
        <begin position="108"/>
        <end position="128"/>
    </location>
</feature>
<accession>A0A444Y116</accession>
<evidence type="ECO:0000256" key="1">
    <source>
        <dbReference type="SAM" id="Phobius"/>
    </source>
</evidence>
<name>A0A444Y116_ARAHY</name>
<dbReference type="AlphaFoldDB" id="A0A444Y116"/>
<evidence type="ECO:0000313" key="2">
    <source>
        <dbReference type="EMBL" id="RYQ95602.1"/>
    </source>
</evidence>